<organism evidence="2 3">
    <name type="scientific">Staphylotrichum tortipilum</name>
    <dbReference type="NCBI Taxonomy" id="2831512"/>
    <lineage>
        <taxon>Eukaryota</taxon>
        <taxon>Fungi</taxon>
        <taxon>Dikarya</taxon>
        <taxon>Ascomycota</taxon>
        <taxon>Pezizomycotina</taxon>
        <taxon>Sordariomycetes</taxon>
        <taxon>Sordariomycetidae</taxon>
        <taxon>Sordariales</taxon>
        <taxon>Chaetomiaceae</taxon>
        <taxon>Staphylotrichum</taxon>
    </lineage>
</organism>
<protein>
    <submittedName>
        <fullName evidence="2">Uncharacterized protein</fullName>
    </submittedName>
</protein>
<sequence>MSALQRKLGSASVQRKRHEQDPGDDHEEPQPRRLDGPWPPGYWQRCEEARANGWKPAPTRYPFLLAPDGPVSTPAELQALAGMEALYQ</sequence>
<feature type="region of interest" description="Disordered" evidence="1">
    <location>
        <begin position="1"/>
        <end position="41"/>
    </location>
</feature>
<keyword evidence="3" id="KW-1185">Reference proteome</keyword>
<proteinExistence type="predicted"/>
<dbReference type="Proteomes" id="UP001303889">
    <property type="component" value="Unassembled WGS sequence"/>
</dbReference>
<feature type="compositionally biased region" description="Basic and acidic residues" evidence="1">
    <location>
        <begin position="18"/>
        <end position="35"/>
    </location>
</feature>
<dbReference type="AlphaFoldDB" id="A0AAN6MJT4"/>
<gene>
    <name evidence="2" type="ORF">C8A05DRAFT_34104</name>
</gene>
<dbReference type="EMBL" id="MU855526">
    <property type="protein sequence ID" value="KAK3902197.1"/>
    <property type="molecule type" value="Genomic_DNA"/>
</dbReference>
<evidence type="ECO:0000313" key="2">
    <source>
        <dbReference type="EMBL" id="KAK3902197.1"/>
    </source>
</evidence>
<evidence type="ECO:0000256" key="1">
    <source>
        <dbReference type="SAM" id="MobiDB-lite"/>
    </source>
</evidence>
<comment type="caution">
    <text evidence="2">The sequence shown here is derived from an EMBL/GenBank/DDBJ whole genome shotgun (WGS) entry which is preliminary data.</text>
</comment>
<name>A0AAN6MJT4_9PEZI</name>
<reference evidence="2" key="1">
    <citation type="journal article" date="2023" name="Mol. Phylogenet. Evol.">
        <title>Genome-scale phylogeny and comparative genomics of the fungal order Sordariales.</title>
        <authorList>
            <person name="Hensen N."/>
            <person name="Bonometti L."/>
            <person name="Westerberg I."/>
            <person name="Brannstrom I.O."/>
            <person name="Guillou S."/>
            <person name="Cros-Aarteil S."/>
            <person name="Calhoun S."/>
            <person name="Haridas S."/>
            <person name="Kuo A."/>
            <person name="Mondo S."/>
            <person name="Pangilinan J."/>
            <person name="Riley R."/>
            <person name="LaButti K."/>
            <person name="Andreopoulos B."/>
            <person name="Lipzen A."/>
            <person name="Chen C."/>
            <person name="Yan M."/>
            <person name="Daum C."/>
            <person name="Ng V."/>
            <person name="Clum A."/>
            <person name="Steindorff A."/>
            <person name="Ohm R.A."/>
            <person name="Martin F."/>
            <person name="Silar P."/>
            <person name="Natvig D.O."/>
            <person name="Lalanne C."/>
            <person name="Gautier V."/>
            <person name="Ament-Velasquez S.L."/>
            <person name="Kruys A."/>
            <person name="Hutchinson M.I."/>
            <person name="Powell A.J."/>
            <person name="Barry K."/>
            <person name="Miller A.N."/>
            <person name="Grigoriev I.V."/>
            <person name="Debuchy R."/>
            <person name="Gladieux P."/>
            <person name="Hiltunen Thoren M."/>
            <person name="Johannesson H."/>
        </authorList>
    </citation>
    <scope>NUCLEOTIDE SEQUENCE</scope>
    <source>
        <strain evidence="2">CBS 103.79</strain>
    </source>
</reference>
<accession>A0AAN6MJT4</accession>
<evidence type="ECO:0000313" key="3">
    <source>
        <dbReference type="Proteomes" id="UP001303889"/>
    </source>
</evidence>
<reference evidence="2" key="2">
    <citation type="submission" date="2023-05" db="EMBL/GenBank/DDBJ databases">
        <authorList>
            <consortium name="Lawrence Berkeley National Laboratory"/>
            <person name="Steindorff A."/>
            <person name="Hensen N."/>
            <person name="Bonometti L."/>
            <person name="Westerberg I."/>
            <person name="Brannstrom I.O."/>
            <person name="Guillou S."/>
            <person name="Cros-Aarteil S."/>
            <person name="Calhoun S."/>
            <person name="Haridas S."/>
            <person name="Kuo A."/>
            <person name="Mondo S."/>
            <person name="Pangilinan J."/>
            <person name="Riley R."/>
            <person name="Labutti K."/>
            <person name="Andreopoulos B."/>
            <person name="Lipzen A."/>
            <person name="Chen C."/>
            <person name="Yanf M."/>
            <person name="Daum C."/>
            <person name="Ng V."/>
            <person name="Clum A."/>
            <person name="Ohm R."/>
            <person name="Martin F."/>
            <person name="Silar P."/>
            <person name="Natvig D."/>
            <person name="Lalanne C."/>
            <person name="Gautier V."/>
            <person name="Ament-Velasquez S.L."/>
            <person name="Kruys A."/>
            <person name="Hutchinson M.I."/>
            <person name="Powell A.J."/>
            <person name="Barry K."/>
            <person name="Miller A.N."/>
            <person name="Grigoriev I.V."/>
            <person name="Debuchy R."/>
            <person name="Gladieux P."/>
            <person name="Thoren M.H."/>
            <person name="Johannesson H."/>
        </authorList>
    </citation>
    <scope>NUCLEOTIDE SEQUENCE</scope>
    <source>
        <strain evidence="2">CBS 103.79</strain>
    </source>
</reference>